<evidence type="ECO:0000256" key="1">
    <source>
        <dbReference type="ARBA" id="ARBA00023015"/>
    </source>
</evidence>
<dbReference type="Pfam" id="PF17931">
    <property type="entry name" value="TetR_C_23"/>
    <property type="match status" value="1"/>
</dbReference>
<proteinExistence type="predicted"/>
<feature type="DNA-binding region" description="H-T-H motif" evidence="4">
    <location>
        <begin position="35"/>
        <end position="54"/>
    </location>
</feature>
<reference evidence="6 7" key="1">
    <citation type="submission" date="2020-08" db="EMBL/GenBank/DDBJ databases">
        <title>Genomic Encyclopedia of Type Strains, Phase IV (KMG-V): Genome sequencing to study the core and pangenomes of soil and plant-associated prokaryotes.</title>
        <authorList>
            <person name="Whitman W."/>
        </authorList>
    </citation>
    <scope>NUCLEOTIDE SEQUENCE [LARGE SCALE GENOMIC DNA]</scope>
    <source>
        <strain evidence="6 7">M8UP14</strain>
    </source>
</reference>
<evidence type="ECO:0000256" key="4">
    <source>
        <dbReference type="PROSITE-ProRule" id="PRU00335"/>
    </source>
</evidence>
<dbReference type="Proteomes" id="UP000540989">
    <property type="component" value="Unassembled WGS sequence"/>
</dbReference>
<evidence type="ECO:0000256" key="2">
    <source>
        <dbReference type="ARBA" id="ARBA00023125"/>
    </source>
</evidence>
<evidence type="ECO:0000259" key="5">
    <source>
        <dbReference type="PROSITE" id="PS50977"/>
    </source>
</evidence>
<dbReference type="PRINTS" id="PR00455">
    <property type="entry name" value="HTHTETR"/>
</dbReference>
<protein>
    <submittedName>
        <fullName evidence="6">AcrR family transcriptional regulator</fullName>
    </submittedName>
</protein>
<dbReference type="RefSeq" id="WP_184223679.1">
    <property type="nucleotide sequence ID" value="NZ_JACHIP010000025.1"/>
</dbReference>
<dbReference type="InterPro" id="IPR009057">
    <property type="entry name" value="Homeodomain-like_sf"/>
</dbReference>
<dbReference type="GO" id="GO:0003700">
    <property type="term" value="F:DNA-binding transcription factor activity"/>
    <property type="evidence" value="ECO:0007669"/>
    <property type="project" value="TreeGrafter"/>
</dbReference>
<dbReference type="EMBL" id="JACHIP010000025">
    <property type="protein sequence ID" value="MBB5061022.1"/>
    <property type="molecule type" value="Genomic_DNA"/>
</dbReference>
<dbReference type="PANTHER" id="PTHR30055:SF234">
    <property type="entry name" value="HTH-TYPE TRANSCRIPTIONAL REGULATOR BETI"/>
    <property type="match status" value="1"/>
</dbReference>
<gene>
    <name evidence="6" type="ORF">HDF16_005758</name>
</gene>
<keyword evidence="2 4" id="KW-0238">DNA-binding</keyword>
<dbReference type="InterPro" id="IPR041673">
    <property type="entry name" value="TetR_C_23"/>
</dbReference>
<evidence type="ECO:0000256" key="3">
    <source>
        <dbReference type="ARBA" id="ARBA00023163"/>
    </source>
</evidence>
<dbReference type="AlphaFoldDB" id="A0A7W8E6T7"/>
<keyword evidence="7" id="KW-1185">Reference proteome</keyword>
<dbReference type="PANTHER" id="PTHR30055">
    <property type="entry name" value="HTH-TYPE TRANSCRIPTIONAL REGULATOR RUTR"/>
    <property type="match status" value="1"/>
</dbReference>
<dbReference type="PROSITE" id="PS50977">
    <property type="entry name" value="HTH_TETR_2"/>
    <property type="match status" value="1"/>
</dbReference>
<organism evidence="6 7">
    <name type="scientific">Granulicella aggregans</name>
    <dbReference type="NCBI Taxonomy" id="474949"/>
    <lineage>
        <taxon>Bacteria</taxon>
        <taxon>Pseudomonadati</taxon>
        <taxon>Acidobacteriota</taxon>
        <taxon>Terriglobia</taxon>
        <taxon>Terriglobales</taxon>
        <taxon>Acidobacteriaceae</taxon>
        <taxon>Granulicella</taxon>
    </lineage>
</organism>
<dbReference type="SUPFAM" id="SSF48498">
    <property type="entry name" value="Tetracyclin repressor-like, C-terminal domain"/>
    <property type="match status" value="1"/>
</dbReference>
<evidence type="ECO:0000313" key="6">
    <source>
        <dbReference type="EMBL" id="MBB5061022.1"/>
    </source>
</evidence>
<dbReference type="InterPro" id="IPR036271">
    <property type="entry name" value="Tet_transcr_reg_TetR-rel_C_sf"/>
</dbReference>
<feature type="domain" description="HTH tetR-type" evidence="5">
    <location>
        <begin position="12"/>
        <end position="72"/>
    </location>
</feature>
<keyword evidence="3" id="KW-0804">Transcription</keyword>
<keyword evidence="1" id="KW-0805">Transcription regulation</keyword>
<evidence type="ECO:0000313" key="7">
    <source>
        <dbReference type="Proteomes" id="UP000540989"/>
    </source>
</evidence>
<sequence>MVKNELATDKGEQTRKQIFSSALELFRERGFDATTMQAIAAHAGVVKSAAYYYFPSKEALIQAYYENVQAAQERLCEELFVTTKDLKTRLVTALHSKFDLTKDDRNLLGVVFRYTGEPHHPLSCLGPGTAAIRRRSTRVFQDAIAEEKLPQDLRVLLPLALWALQMGLLVMFLYDDSENQQRTRRMADGALNLTLKLLGLAKLAILKPIRKAVLELLQQAELLPGDSL</sequence>
<dbReference type="SUPFAM" id="SSF46689">
    <property type="entry name" value="Homeodomain-like"/>
    <property type="match status" value="1"/>
</dbReference>
<accession>A0A7W8E6T7</accession>
<dbReference type="InterPro" id="IPR050109">
    <property type="entry name" value="HTH-type_TetR-like_transc_reg"/>
</dbReference>
<comment type="caution">
    <text evidence="6">The sequence shown here is derived from an EMBL/GenBank/DDBJ whole genome shotgun (WGS) entry which is preliminary data.</text>
</comment>
<dbReference type="InterPro" id="IPR001647">
    <property type="entry name" value="HTH_TetR"/>
</dbReference>
<dbReference type="Pfam" id="PF00440">
    <property type="entry name" value="TetR_N"/>
    <property type="match status" value="1"/>
</dbReference>
<dbReference type="GO" id="GO:0000976">
    <property type="term" value="F:transcription cis-regulatory region binding"/>
    <property type="evidence" value="ECO:0007669"/>
    <property type="project" value="TreeGrafter"/>
</dbReference>
<dbReference type="Gene3D" id="1.10.357.10">
    <property type="entry name" value="Tetracycline Repressor, domain 2"/>
    <property type="match status" value="1"/>
</dbReference>
<name>A0A7W8E6T7_9BACT</name>